<dbReference type="Proteomes" id="UP001412239">
    <property type="component" value="Unassembled WGS sequence"/>
</dbReference>
<evidence type="ECO:0000313" key="3">
    <source>
        <dbReference type="Proteomes" id="UP001412239"/>
    </source>
</evidence>
<keyword evidence="3" id="KW-1185">Reference proteome</keyword>
<dbReference type="AlphaFoldDB" id="A0A292PKJ2"/>
<proteinExistence type="predicted"/>
<organism evidence="2 3">
    <name type="scientific">Tuber aestivum</name>
    <name type="common">summer truffle</name>
    <dbReference type="NCBI Taxonomy" id="59557"/>
    <lineage>
        <taxon>Eukaryota</taxon>
        <taxon>Fungi</taxon>
        <taxon>Dikarya</taxon>
        <taxon>Ascomycota</taxon>
        <taxon>Pezizomycotina</taxon>
        <taxon>Pezizomycetes</taxon>
        <taxon>Pezizales</taxon>
        <taxon>Tuberaceae</taxon>
        <taxon>Tuber</taxon>
    </lineage>
</organism>
<dbReference type="EMBL" id="LN891145">
    <property type="protein sequence ID" value="CUS08182.1"/>
    <property type="molecule type" value="Genomic_DNA"/>
</dbReference>
<name>A0A292PKJ2_9PEZI</name>
<reference evidence="2" key="1">
    <citation type="submission" date="2015-10" db="EMBL/GenBank/DDBJ databases">
        <authorList>
            <person name="Regsiter A."/>
            <person name="william w."/>
        </authorList>
    </citation>
    <scope>NUCLEOTIDE SEQUENCE</scope>
    <source>
        <strain evidence="2">Montdore</strain>
    </source>
</reference>
<protein>
    <submittedName>
        <fullName evidence="2">Uncharacterized protein</fullName>
    </submittedName>
</protein>
<feature type="compositionally biased region" description="Polar residues" evidence="1">
    <location>
        <begin position="22"/>
        <end position="56"/>
    </location>
</feature>
<gene>
    <name evidence="2" type="ORF">GSTUAT00007764001</name>
</gene>
<evidence type="ECO:0000256" key="1">
    <source>
        <dbReference type="SAM" id="MobiDB-lite"/>
    </source>
</evidence>
<sequence length="228" mass="24984">MDTFPTGHGGSSSSGDPHWYGLSNTPTGHSITNSIRGDSNTNVGSVSNSYGSTSNMGVDEESLPVRAPLEPHRRHRDGSVNPTLLGYGVQGVGKTYIRKISSLVIDTLRGRARGRGMAVLSLYCDYQARKEQSPVNMIGDLIERVALRAVGELRRQDPPEFLRALRQIIQDAPNTRLFLTGRPDIRRELDRHLTNGAYIVHIVADQGDTARHVGQGIDDEFDYTSSGK</sequence>
<feature type="region of interest" description="Disordered" evidence="1">
    <location>
        <begin position="1"/>
        <end position="60"/>
    </location>
</feature>
<accession>A0A292PKJ2</accession>
<evidence type="ECO:0000313" key="2">
    <source>
        <dbReference type="EMBL" id="CUS08182.1"/>
    </source>
</evidence>